<protein>
    <submittedName>
        <fullName evidence="1">Uncharacterized protein</fullName>
    </submittedName>
</protein>
<name>A0A151LAX2_9APIC</name>
<dbReference type="VEuPathDB" id="PlasmoDB:PGABG01_1443200"/>
<dbReference type="VEuPathDB" id="PlasmoDB:PGSY75_1444400"/>
<dbReference type="EMBL" id="LVLB01000015">
    <property type="protein sequence ID" value="KYN96037.1"/>
    <property type="molecule type" value="Genomic_DNA"/>
</dbReference>
<evidence type="ECO:0000313" key="2">
    <source>
        <dbReference type="Proteomes" id="UP000076004"/>
    </source>
</evidence>
<reference evidence="1 2" key="1">
    <citation type="journal article" date="2016" name="Nat. Commun.">
        <title>Genomes of cryptic chimpanzee Plasmodium species reveal key evolutionary events leading to human malaria.</title>
        <authorList>
            <person name="Sundararaman S.A."/>
            <person name="Plenderleith L.J."/>
            <person name="Liu W."/>
            <person name="Loy D.E."/>
            <person name="Learn G.H."/>
            <person name="Li Y."/>
            <person name="Shaw K.S."/>
            <person name="Ayouba A."/>
            <person name="Peeters M."/>
            <person name="Speede S."/>
            <person name="Shaw G.M."/>
            <person name="Bushman F.D."/>
            <person name="Brisson D."/>
            <person name="Rayner J.C."/>
            <person name="Sharp P.M."/>
            <person name="Hahn B.H."/>
        </authorList>
    </citation>
    <scope>NUCLEOTIDE SEQUENCE [LARGE SCALE GENOMIC DNA]</scope>
    <source>
        <strain evidence="1 2">SY75</strain>
    </source>
</reference>
<dbReference type="RefSeq" id="XP_018639503.1">
    <property type="nucleotide sequence ID" value="XM_018788131.1"/>
</dbReference>
<dbReference type="GeneID" id="29778732"/>
<dbReference type="Proteomes" id="UP000076004">
    <property type="component" value="Unassembled WGS sequence"/>
</dbReference>
<proteinExistence type="predicted"/>
<comment type="caution">
    <text evidence="1">The sequence shown here is derived from an EMBL/GenBank/DDBJ whole genome shotgun (WGS) entry which is preliminary data.</text>
</comment>
<gene>
    <name evidence="1" type="ORF">PGSY75_1444400</name>
</gene>
<accession>A0A151LAX2</accession>
<organism evidence="1 2">
    <name type="scientific">Plasmodium gaboni</name>
    <dbReference type="NCBI Taxonomy" id="647221"/>
    <lineage>
        <taxon>Eukaryota</taxon>
        <taxon>Sar</taxon>
        <taxon>Alveolata</taxon>
        <taxon>Apicomplexa</taxon>
        <taxon>Aconoidasida</taxon>
        <taxon>Haemosporida</taxon>
        <taxon>Plasmodiidae</taxon>
        <taxon>Plasmodium</taxon>
        <taxon>Plasmodium (Laverania)</taxon>
    </lineage>
</organism>
<dbReference type="AlphaFoldDB" id="A0A151LAX2"/>
<evidence type="ECO:0000313" key="1">
    <source>
        <dbReference type="EMBL" id="KYN96037.1"/>
    </source>
</evidence>
<sequence>MSVEEPYNEINIIKKYYNFKNVESKKLDDDEEDKIINLLVFFKHKIETEVNEKYEYNTDKENIIKNILINYVKSLKILIFYIPFNNSIKKKITEKGIYKLLFLGMYNNQGDRYQNKFNDNILFYNNSNDELRNNKCQDIECENIIFSSYKVEIDKYELIFLINLITHNENNIEIFKYLYPFYFYYIILFEKQEKDTIFMLLNNFIINEESYIYISQKEDFSFLIFLSVLDCLKNIKNKAIICNYFYVFIENSLKNECKLFIHIYETLRNLYVNFYTYCLKLKDHNFPFEKIKLKIFTKKDNKYYLLKYISLMCRLLLETLYNILDSKNLDIEKIDVYKNLYKMIMNEIKDNINYINTVNYFDKYDDTHILKYYKNVLFMDVFIYHKKKIIIENFKLILFISNIFSDRYEQLDDFSCNDKISFINIIFTYLKIIYEKRSDSIEKKQQIIYHNFVLNRYIISVVANFSLDNTVSRYIRRNNGLDLLRKFMYIDDKDPCLSEYSILAIKHIKENENLDDL</sequence>
<dbReference type="KEGG" id="pgab:PGSY75_1444400"/>